<reference evidence="1" key="1">
    <citation type="submission" date="2013-12" db="EMBL/GenBank/DDBJ databases">
        <title>The Genome Sequence of Aphanomyces astaci APO3.</title>
        <authorList>
            <consortium name="The Broad Institute Genomics Platform"/>
            <person name="Russ C."/>
            <person name="Tyler B."/>
            <person name="van West P."/>
            <person name="Dieguez-Uribeondo J."/>
            <person name="Young S.K."/>
            <person name="Zeng Q."/>
            <person name="Gargeya S."/>
            <person name="Fitzgerald M."/>
            <person name="Abouelleil A."/>
            <person name="Alvarado L."/>
            <person name="Chapman S.B."/>
            <person name="Gainer-Dewar J."/>
            <person name="Goldberg J."/>
            <person name="Griggs A."/>
            <person name="Gujja S."/>
            <person name="Hansen M."/>
            <person name="Howarth C."/>
            <person name="Imamovic A."/>
            <person name="Ireland A."/>
            <person name="Larimer J."/>
            <person name="McCowan C."/>
            <person name="Murphy C."/>
            <person name="Pearson M."/>
            <person name="Poon T.W."/>
            <person name="Priest M."/>
            <person name="Roberts A."/>
            <person name="Saif S."/>
            <person name="Shea T."/>
            <person name="Sykes S."/>
            <person name="Wortman J."/>
            <person name="Nusbaum C."/>
            <person name="Birren B."/>
        </authorList>
    </citation>
    <scope>NUCLEOTIDE SEQUENCE [LARGE SCALE GENOMIC DNA]</scope>
    <source>
        <strain evidence="1">APO3</strain>
    </source>
</reference>
<organism evidence="1">
    <name type="scientific">Aphanomyces astaci</name>
    <name type="common">Crayfish plague agent</name>
    <dbReference type="NCBI Taxonomy" id="112090"/>
    <lineage>
        <taxon>Eukaryota</taxon>
        <taxon>Sar</taxon>
        <taxon>Stramenopiles</taxon>
        <taxon>Oomycota</taxon>
        <taxon>Saprolegniomycetes</taxon>
        <taxon>Saprolegniales</taxon>
        <taxon>Verrucalvaceae</taxon>
        <taxon>Aphanomyces</taxon>
    </lineage>
</organism>
<gene>
    <name evidence="1" type="ORF">H257_14178</name>
</gene>
<dbReference type="GeneID" id="20816174"/>
<proteinExistence type="predicted"/>
<dbReference type="EMBL" id="KI913167">
    <property type="protein sequence ID" value="ETV70275.1"/>
    <property type="molecule type" value="Genomic_DNA"/>
</dbReference>
<evidence type="ECO:0000313" key="1">
    <source>
        <dbReference type="EMBL" id="ETV70275.1"/>
    </source>
</evidence>
<sequence>MNERVVGVCSEEELSELLVTLPRFIRAHKEVTSCNHAYDADPAAWHCHQMTRYDTKCSSRRCHNMDPNDARFSFCKAQYLFRECHFTQETL</sequence>
<accession>W4FRZ5</accession>
<protein>
    <submittedName>
        <fullName evidence="1">Uncharacterized protein</fullName>
    </submittedName>
</protein>
<name>W4FRZ5_APHAT</name>
<dbReference type="VEuPathDB" id="FungiDB:H257_14178"/>
<dbReference type="AlphaFoldDB" id="W4FRZ5"/>
<dbReference type="RefSeq" id="XP_009840234.1">
    <property type="nucleotide sequence ID" value="XM_009841932.1"/>
</dbReference>